<accession>A0A8J6DEK3</accession>
<name>A0A8J6DEK3_9ROSI</name>
<gene>
    <name evidence="1" type="ORF">CXB51_000050</name>
</gene>
<organism evidence="1 2">
    <name type="scientific">Gossypium anomalum</name>
    <dbReference type="NCBI Taxonomy" id="47600"/>
    <lineage>
        <taxon>Eukaryota</taxon>
        <taxon>Viridiplantae</taxon>
        <taxon>Streptophyta</taxon>
        <taxon>Embryophyta</taxon>
        <taxon>Tracheophyta</taxon>
        <taxon>Spermatophyta</taxon>
        <taxon>Magnoliopsida</taxon>
        <taxon>eudicotyledons</taxon>
        <taxon>Gunneridae</taxon>
        <taxon>Pentapetalae</taxon>
        <taxon>rosids</taxon>
        <taxon>malvids</taxon>
        <taxon>Malvales</taxon>
        <taxon>Malvaceae</taxon>
        <taxon>Malvoideae</taxon>
        <taxon>Gossypium</taxon>
    </lineage>
</organism>
<keyword evidence="2" id="KW-1185">Reference proteome</keyword>
<sequence length="221" mass="25821">MDKISELIDQSTKTWNLDLISNRFTPLEVKAIRCIPLSVYTSEDKLVWFADNSGMYTVRSGYRCLVNSHINDSMDTDYTDFYKKIWVNLFNKRISHSPIYFSCGEVPENFMHTLLFYGPAKNVWQSIEAIACLQALDFAKEMGFTHVQMEGDSRTTIIWVLTLKRLRSRQVLFNVSLFIMLIDEQIWWPIWLQKKGYSFWVEDLPAVAEVQLNKDLSGMGF</sequence>
<evidence type="ECO:0008006" key="3">
    <source>
        <dbReference type="Google" id="ProtNLM"/>
    </source>
</evidence>
<reference evidence="1 2" key="1">
    <citation type="journal article" date="2021" name="bioRxiv">
        <title>The Gossypium anomalum genome as a resource for cotton improvement and evolutionary analysis of hybrid incompatibility.</title>
        <authorList>
            <person name="Grover C.E."/>
            <person name="Yuan D."/>
            <person name="Arick M.A."/>
            <person name="Miller E.R."/>
            <person name="Hu G."/>
            <person name="Peterson D.G."/>
            <person name="Wendel J.F."/>
            <person name="Udall J.A."/>
        </authorList>
    </citation>
    <scope>NUCLEOTIDE SEQUENCE [LARGE SCALE GENOMIC DNA]</scope>
    <source>
        <strain evidence="1">JFW-Udall</strain>
        <tissue evidence="1">Leaf</tissue>
    </source>
</reference>
<proteinExistence type="predicted"/>
<dbReference type="OrthoDB" id="1717299at2759"/>
<dbReference type="Proteomes" id="UP000701853">
    <property type="component" value="Chromosome 1"/>
</dbReference>
<evidence type="ECO:0000313" key="1">
    <source>
        <dbReference type="EMBL" id="KAG8502628.1"/>
    </source>
</evidence>
<dbReference type="AlphaFoldDB" id="A0A8J6DEK3"/>
<evidence type="ECO:0000313" key="2">
    <source>
        <dbReference type="Proteomes" id="UP000701853"/>
    </source>
</evidence>
<dbReference type="EMBL" id="JAHUZN010000001">
    <property type="protein sequence ID" value="KAG8502628.1"/>
    <property type="molecule type" value="Genomic_DNA"/>
</dbReference>
<protein>
    <recommendedName>
        <fullName evidence="3">RNase H type-1 domain-containing protein</fullName>
    </recommendedName>
</protein>
<comment type="caution">
    <text evidence="1">The sequence shown here is derived from an EMBL/GenBank/DDBJ whole genome shotgun (WGS) entry which is preliminary data.</text>
</comment>